<dbReference type="EMBL" id="HBUE01005402">
    <property type="protein sequence ID" value="CAG6445735.1"/>
    <property type="molecule type" value="Transcribed_RNA"/>
</dbReference>
<reference evidence="2" key="1">
    <citation type="submission" date="2021-05" db="EMBL/GenBank/DDBJ databases">
        <authorList>
            <person name="Alioto T."/>
            <person name="Alioto T."/>
            <person name="Gomez Garrido J."/>
        </authorList>
    </citation>
    <scope>NUCLEOTIDE SEQUENCE</scope>
</reference>
<accession>A0A8D7ZW99</accession>
<feature type="signal peptide" evidence="1">
    <location>
        <begin position="1"/>
        <end position="23"/>
    </location>
</feature>
<dbReference type="AlphaFoldDB" id="A0A8D7ZW99"/>
<evidence type="ECO:0000313" key="2">
    <source>
        <dbReference type="EMBL" id="CAG6445733.1"/>
    </source>
</evidence>
<dbReference type="EMBL" id="HBUE01005401">
    <property type="protein sequence ID" value="CAG6445733.1"/>
    <property type="molecule type" value="Transcribed_RNA"/>
</dbReference>
<protein>
    <submittedName>
        <fullName evidence="2">(northern house mosquito) hypothetical protein</fullName>
    </submittedName>
</protein>
<sequence>MFCSFRVKIVPFFLSLPAPVVVAAVTSTLDAVLPTGSPSFRVYRTTSGPKSVPAKLPPAKVSSTSCPESGTKLLMVGWGATGADCELELDDEDDDERRPLEAAATGGRDDMKRLAGGGLPPPLGLGSWVGSPARLRYVDLLLFSSSLDSLLGNVSIELSGVHSMRTTPHTVIQNQCVHQ</sequence>
<name>A0A8D7ZW99_CULPI</name>
<feature type="chain" id="PRO_5036260312" evidence="1">
    <location>
        <begin position="24"/>
        <end position="179"/>
    </location>
</feature>
<organism evidence="2">
    <name type="scientific">Culex pipiens</name>
    <name type="common">House mosquito</name>
    <dbReference type="NCBI Taxonomy" id="7175"/>
    <lineage>
        <taxon>Eukaryota</taxon>
        <taxon>Metazoa</taxon>
        <taxon>Ecdysozoa</taxon>
        <taxon>Arthropoda</taxon>
        <taxon>Hexapoda</taxon>
        <taxon>Insecta</taxon>
        <taxon>Pterygota</taxon>
        <taxon>Neoptera</taxon>
        <taxon>Endopterygota</taxon>
        <taxon>Diptera</taxon>
        <taxon>Nematocera</taxon>
        <taxon>Culicoidea</taxon>
        <taxon>Culicidae</taxon>
        <taxon>Culicinae</taxon>
        <taxon>Culicini</taxon>
        <taxon>Culex</taxon>
        <taxon>Culex</taxon>
    </lineage>
</organism>
<evidence type="ECO:0000256" key="1">
    <source>
        <dbReference type="SAM" id="SignalP"/>
    </source>
</evidence>
<proteinExistence type="predicted"/>
<keyword evidence="1" id="KW-0732">Signal</keyword>